<comment type="function">
    <text evidence="9">Participates actively in the response to hyperosmotic and heat shock by preventing the aggregation of stress-denatured proteins and by disaggregating proteins, also in an autonomous, DnaK-independent fashion. Unfolded proteins bind initially to DnaJ; upon interaction with the DnaJ-bound protein, DnaK hydrolyzes its bound ATP, resulting in the formation of a stable complex. GrpE releases ADP from DnaK; ATP binding to DnaK triggers the release of the substrate protein, thus completing the reaction cycle. Several rounds of ATP-dependent interactions between DnaJ, DnaK and GrpE are required for fully efficient folding. Also involved, together with DnaK and GrpE, in the DNA replication of plasmids through activation of initiation proteins.</text>
</comment>
<gene>
    <name evidence="9 13" type="primary">dnaJ</name>
    <name evidence="13" type="ORF">ACFSDA_12785</name>
</gene>
<keyword evidence="2 9" id="KW-0235">DNA replication</keyword>
<dbReference type="InterPro" id="IPR012724">
    <property type="entry name" value="DnaJ"/>
</dbReference>
<dbReference type="Gene3D" id="2.10.230.10">
    <property type="entry name" value="Heat shock protein DnaJ, cysteine-rich domain"/>
    <property type="match status" value="1"/>
</dbReference>
<dbReference type="SUPFAM" id="SSF46565">
    <property type="entry name" value="Chaperone J-domain"/>
    <property type="match status" value="1"/>
</dbReference>
<dbReference type="InterPro" id="IPR036410">
    <property type="entry name" value="HSP_DnaJ_Cys-rich_dom_sf"/>
</dbReference>
<dbReference type="EMBL" id="JBHUFL010000003">
    <property type="protein sequence ID" value="MFD1835943.1"/>
    <property type="molecule type" value="Genomic_DNA"/>
</dbReference>
<dbReference type="Pfam" id="PF00684">
    <property type="entry name" value="DnaJ_CXXCXGXG"/>
    <property type="match status" value="1"/>
</dbReference>
<dbReference type="Pfam" id="PF01556">
    <property type="entry name" value="DnaJ_C"/>
    <property type="match status" value="1"/>
</dbReference>
<feature type="binding site" evidence="9">
    <location>
        <position position="150"/>
    </location>
    <ligand>
        <name>Zn(2+)</name>
        <dbReference type="ChEBI" id="CHEBI:29105"/>
        <label>1</label>
    </ligand>
</feature>
<keyword evidence="8 9" id="KW-0143">Chaperone</keyword>
<dbReference type="NCBIfam" id="NF008035">
    <property type="entry name" value="PRK10767.1"/>
    <property type="match status" value="1"/>
</dbReference>
<feature type="domain" description="J" evidence="11">
    <location>
        <begin position="4"/>
        <end position="68"/>
    </location>
</feature>
<comment type="subcellular location">
    <subcellularLocation>
        <location evidence="9">Cytoplasm</location>
    </subcellularLocation>
</comment>
<dbReference type="Pfam" id="PF00226">
    <property type="entry name" value="DnaJ"/>
    <property type="match status" value="1"/>
</dbReference>
<evidence type="ECO:0000259" key="12">
    <source>
        <dbReference type="PROSITE" id="PS51188"/>
    </source>
</evidence>
<protein>
    <recommendedName>
        <fullName evidence="9">Chaperone protein DnaJ</fullName>
    </recommendedName>
</protein>
<dbReference type="Gene3D" id="1.10.287.110">
    <property type="entry name" value="DnaJ domain"/>
    <property type="match status" value="1"/>
</dbReference>
<dbReference type="HAMAP" id="MF_01152">
    <property type="entry name" value="DnaJ"/>
    <property type="match status" value="1"/>
</dbReference>
<sequence length="380" mass="40724">MNDDYYELLGVSKDATTEEIKKAYRKLARSLHPDVNPDPEAAEKFKKVSQAYETLSHEDKRRQYDMGGGPGMGGAGFGGFGGAGGFDMGDIFDMFAGAAGMGGRGRGQGPIPRRRRGGDVLRRATIDLRDVVFGSEQKVSYRTAVLCERCDGSCSEPGTSPTRCTACNGSGHVQRVAQSLLGQMVTMAPCPTCEGHGDVIESPCTACSGHGRISQQREVTVRIPSGVETGTRIQLRGEGEVGEAGGPAGDLFVELSVNDHETFARSGDDLVTTLAVPMTSAALGATIPLETFDGVQQVEIRAGSQPGEEFVLKGLGVTPLRRERRGDIRVVLDVDVPSSLTDEQRDLLEQFAALRGDEADRPSPRVHGPFAKLRERLRDL</sequence>
<feature type="binding site" evidence="9">
    <location>
        <position position="190"/>
    </location>
    <ligand>
        <name>Zn(2+)</name>
        <dbReference type="ChEBI" id="CHEBI:29105"/>
        <label>2</label>
    </ligand>
</feature>
<proteinExistence type="inferred from homology"/>
<comment type="similarity">
    <text evidence="9">Belongs to the DnaJ family.</text>
</comment>
<feature type="binding site" evidence="9">
    <location>
        <position position="167"/>
    </location>
    <ligand>
        <name>Zn(2+)</name>
        <dbReference type="ChEBI" id="CHEBI:29105"/>
        <label>2</label>
    </ligand>
</feature>
<feature type="binding site" evidence="9">
    <location>
        <position position="207"/>
    </location>
    <ligand>
        <name>Zn(2+)</name>
        <dbReference type="ChEBI" id="CHEBI:29105"/>
        <label>1</label>
    </ligand>
</feature>
<evidence type="ECO:0000313" key="13">
    <source>
        <dbReference type="EMBL" id="MFD1835943.1"/>
    </source>
</evidence>
<evidence type="ECO:0000259" key="11">
    <source>
        <dbReference type="PROSITE" id="PS50076"/>
    </source>
</evidence>
<dbReference type="InterPro" id="IPR001623">
    <property type="entry name" value="DnaJ_domain"/>
</dbReference>
<feature type="binding site" evidence="9">
    <location>
        <position position="193"/>
    </location>
    <ligand>
        <name>Zn(2+)</name>
        <dbReference type="ChEBI" id="CHEBI:29105"/>
        <label>2</label>
    </ligand>
</feature>
<dbReference type="CDD" id="cd10719">
    <property type="entry name" value="DnaJ_zf"/>
    <property type="match status" value="1"/>
</dbReference>
<accession>A0ABW4PZL8</accession>
<evidence type="ECO:0000256" key="7">
    <source>
        <dbReference type="ARBA" id="ARBA00023016"/>
    </source>
</evidence>
<feature type="domain" description="CR-type" evidence="12">
    <location>
        <begin position="134"/>
        <end position="216"/>
    </location>
</feature>
<dbReference type="SUPFAM" id="SSF49493">
    <property type="entry name" value="HSP40/DnaJ peptide-binding domain"/>
    <property type="match status" value="2"/>
</dbReference>
<dbReference type="Gene3D" id="2.60.260.20">
    <property type="entry name" value="Urease metallochaperone UreE, N-terminal domain"/>
    <property type="match status" value="2"/>
</dbReference>
<evidence type="ECO:0000313" key="14">
    <source>
        <dbReference type="Proteomes" id="UP001597280"/>
    </source>
</evidence>
<evidence type="ECO:0000256" key="2">
    <source>
        <dbReference type="ARBA" id="ARBA00022705"/>
    </source>
</evidence>
<keyword evidence="1 9" id="KW-0963">Cytoplasm</keyword>
<dbReference type="RefSeq" id="WP_259359790.1">
    <property type="nucleotide sequence ID" value="NZ_BAAAIS010000003.1"/>
</dbReference>
<dbReference type="PANTHER" id="PTHR43096">
    <property type="entry name" value="DNAJ HOMOLOG 1, MITOCHONDRIAL-RELATED"/>
    <property type="match status" value="1"/>
</dbReference>
<dbReference type="SMART" id="SM00271">
    <property type="entry name" value="DnaJ"/>
    <property type="match status" value="1"/>
</dbReference>
<reference evidence="14" key="1">
    <citation type="journal article" date="2019" name="Int. J. Syst. Evol. Microbiol.">
        <title>The Global Catalogue of Microorganisms (GCM) 10K type strain sequencing project: providing services to taxonomists for standard genome sequencing and annotation.</title>
        <authorList>
            <consortium name="The Broad Institute Genomics Platform"/>
            <consortium name="The Broad Institute Genome Sequencing Center for Infectious Disease"/>
            <person name="Wu L."/>
            <person name="Ma J."/>
        </authorList>
    </citation>
    <scope>NUCLEOTIDE SEQUENCE [LARGE SCALE GENOMIC DNA]</scope>
    <source>
        <strain evidence="14">JCM 11650</strain>
    </source>
</reference>
<evidence type="ECO:0000256" key="3">
    <source>
        <dbReference type="ARBA" id="ARBA00022723"/>
    </source>
</evidence>
<evidence type="ECO:0000256" key="8">
    <source>
        <dbReference type="ARBA" id="ARBA00023186"/>
    </source>
</evidence>
<dbReference type="CDD" id="cd10747">
    <property type="entry name" value="DnaJ_C"/>
    <property type="match status" value="1"/>
</dbReference>
<dbReference type="PANTHER" id="PTHR43096:SF48">
    <property type="entry name" value="CHAPERONE PROTEIN DNAJ"/>
    <property type="match status" value="1"/>
</dbReference>
<evidence type="ECO:0000256" key="5">
    <source>
        <dbReference type="ARBA" id="ARBA00022771"/>
    </source>
</evidence>
<feature type="binding site" evidence="9">
    <location>
        <position position="147"/>
    </location>
    <ligand>
        <name>Zn(2+)</name>
        <dbReference type="ChEBI" id="CHEBI:29105"/>
        <label>1</label>
    </ligand>
</feature>
<keyword evidence="4 9" id="KW-0677">Repeat</keyword>
<feature type="zinc finger region" description="CR-type" evidence="10">
    <location>
        <begin position="134"/>
        <end position="216"/>
    </location>
</feature>
<evidence type="ECO:0000256" key="10">
    <source>
        <dbReference type="PROSITE-ProRule" id="PRU00546"/>
    </source>
</evidence>
<feature type="binding site" evidence="9">
    <location>
        <position position="164"/>
    </location>
    <ligand>
        <name>Zn(2+)</name>
        <dbReference type="ChEBI" id="CHEBI:29105"/>
        <label>2</label>
    </ligand>
</feature>
<evidence type="ECO:0000256" key="9">
    <source>
        <dbReference type="HAMAP-Rule" id="MF_01152"/>
    </source>
</evidence>
<dbReference type="SUPFAM" id="SSF57938">
    <property type="entry name" value="DnaJ/Hsp40 cysteine-rich domain"/>
    <property type="match status" value="1"/>
</dbReference>
<keyword evidence="5 9" id="KW-0863">Zinc-finger</keyword>
<comment type="caution">
    <text evidence="13">The sequence shown here is derived from an EMBL/GenBank/DDBJ whole genome shotgun (WGS) entry which is preliminary data.</text>
</comment>
<dbReference type="InterPro" id="IPR001305">
    <property type="entry name" value="HSP_DnaJ_Cys-rich_dom"/>
</dbReference>
<dbReference type="InterPro" id="IPR036869">
    <property type="entry name" value="J_dom_sf"/>
</dbReference>
<evidence type="ECO:0000256" key="1">
    <source>
        <dbReference type="ARBA" id="ARBA00022490"/>
    </source>
</evidence>
<comment type="subunit">
    <text evidence="9">Homodimer.</text>
</comment>
<evidence type="ECO:0000256" key="4">
    <source>
        <dbReference type="ARBA" id="ARBA00022737"/>
    </source>
</evidence>
<dbReference type="PROSITE" id="PS50076">
    <property type="entry name" value="DNAJ_2"/>
    <property type="match status" value="1"/>
</dbReference>
<comment type="cofactor">
    <cofactor evidence="9">
        <name>Zn(2+)</name>
        <dbReference type="ChEBI" id="CHEBI:29105"/>
    </cofactor>
    <text evidence="9">Binds 2 Zn(2+) ions per monomer.</text>
</comment>
<dbReference type="InterPro" id="IPR008971">
    <property type="entry name" value="HSP40/DnaJ_pept-bd"/>
</dbReference>
<feature type="binding site" evidence="9">
    <location>
        <position position="204"/>
    </location>
    <ligand>
        <name>Zn(2+)</name>
        <dbReference type="ChEBI" id="CHEBI:29105"/>
        <label>1</label>
    </ligand>
</feature>
<dbReference type="PROSITE" id="PS51188">
    <property type="entry name" value="ZF_CR"/>
    <property type="match status" value="1"/>
</dbReference>
<evidence type="ECO:0000256" key="6">
    <source>
        <dbReference type="ARBA" id="ARBA00022833"/>
    </source>
</evidence>
<dbReference type="CDD" id="cd06257">
    <property type="entry name" value="DnaJ"/>
    <property type="match status" value="1"/>
</dbReference>
<comment type="caution">
    <text evidence="9">Lacks conserved residue(s) required for the propagation of feature annotation.</text>
</comment>
<keyword evidence="6 9" id="KW-0862">Zinc</keyword>
<dbReference type="Proteomes" id="UP001597280">
    <property type="component" value="Unassembled WGS sequence"/>
</dbReference>
<organism evidence="13 14">
    <name type="scientific">Brachybacterium rhamnosum</name>
    <dbReference type="NCBI Taxonomy" id="173361"/>
    <lineage>
        <taxon>Bacteria</taxon>
        <taxon>Bacillati</taxon>
        <taxon>Actinomycetota</taxon>
        <taxon>Actinomycetes</taxon>
        <taxon>Micrococcales</taxon>
        <taxon>Dermabacteraceae</taxon>
        <taxon>Brachybacterium</taxon>
    </lineage>
</organism>
<comment type="domain">
    <text evidence="9">The J domain is necessary and sufficient to stimulate DnaK ATPase activity. Zinc center 1 plays an important role in the autonomous, DnaK-independent chaperone activity of DnaJ. Zinc center 2 is essential for interaction with DnaK and for DnaJ activity.</text>
</comment>
<keyword evidence="14" id="KW-1185">Reference proteome</keyword>
<keyword evidence="3 9" id="KW-0479">Metal-binding</keyword>
<name>A0ABW4PZL8_9MICO</name>
<dbReference type="InterPro" id="IPR002939">
    <property type="entry name" value="DnaJ_C"/>
</dbReference>
<keyword evidence="7 9" id="KW-0346">Stress response</keyword>
<dbReference type="PRINTS" id="PR00625">
    <property type="entry name" value="JDOMAIN"/>
</dbReference>